<dbReference type="PIRSF" id="PIRSF037394">
    <property type="entry name" value="ABC_thiamine-permease_YkoE_prd"/>
    <property type="match status" value="1"/>
</dbReference>
<proteinExistence type="predicted"/>
<feature type="transmembrane region" description="Helical" evidence="1">
    <location>
        <begin position="20"/>
        <end position="39"/>
    </location>
</feature>
<evidence type="ECO:0000256" key="1">
    <source>
        <dbReference type="SAM" id="Phobius"/>
    </source>
</evidence>
<keyword evidence="1" id="KW-1133">Transmembrane helix</keyword>
<dbReference type="OrthoDB" id="8017424at2"/>
<organism evidence="2 3">
    <name type="scientific">Periweissella cryptocerci</name>
    <dbReference type="NCBI Taxonomy" id="2506420"/>
    <lineage>
        <taxon>Bacteria</taxon>
        <taxon>Bacillati</taxon>
        <taxon>Bacillota</taxon>
        <taxon>Bacilli</taxon>
        <taxon>Lactobacillales</taxon>
        <taxon>Lactobacillaceae</taxon>
        <taxon>Periweissella</taxon>
    </lineage>
</organism>
<name>A0A4P6YUG5_9LACO</name>
<protein>
    <submittedName>
        <fullName evidence="2">ABC transporter permease</fullName>
    </submittedName>
</protein>
<keyword evidence="1" id="KW-0812">Transmembrane</keyword>
<accession>A0A4P6YUG5</accession>
<evidence type="ECO:0000313" key="2">
    <source>
        <dbReference type="EMBL" id="QBO36418.1"/>
    </source>
</evidence>
<evidence type="ECO:0000313" key="3">
    <source>
        <dbReference type="Proteomes" id="UP000292886"/>
    </source>
</evidence>
<dbReference type="Proteomes" id="UP000292886">
    <property type="component" value="Chromosome"/>
</dbReference>
<feature type="transmembrane region" description="Helical" evidence="1">
    <location>
        <begin position="51"/>
        <end position="71"/>
    </location>
</feature>
<dbReference type="AlphaFoldDB" id="A0A4P6YUG5"/>
<gene>
    <name evidence="2" type="ORF">EQG49_08035</name>
</gene>
<reference evidence="3" key="1">
    <citation type="submission" date="2019-03" db="EMBL/GenBank/DDBJ databases">
        <title>Weissella sp. 26KH-42 Genome sequencing.</title>
        <authorList>
            <person name="Heo J."/>
            <person name="Kim S.-J."/>
            <person name="Kim J.-S."/>
            <person name="Hong S.-B."/>
            <person name="Kwon S.-W."/>
        </authorList>
    </citation>
    <scope>NUCLEOTIDE SEQUENCE [LARGE SCALE GENOMIC DNA]</scope>
    <source>
        <strain evidence="3">26KH-42</strain>
    </source>
</reference>
<dbReference type="KEGG" id="wei:EQG49_08035"/>
<dbReference type="EMBL" id="CP037940">
    <property type="protein sequence ID" value="QBO36418.1"/>
    <property type="molecule type" value="Genomic_DNA"/>
</dbReference>
<feature type="transmembrane region" description="Helical" evidence="1">
    <location>
        <begin position="122"/>
        <end position="141"/>
    </location>
</feature>
<sequence length="190" mass="20550">MQSTNTASNKVTHWRLRDVILLALIGIFFGFIFWAWAFVYNVVAATPLKPFANDITIGAWVMAGPMAGFLLRKAGASLLGEFLAAAAEMMIGSQWGVSNLLSGFIQGIGAELGFAFTGYKKWNAFSLFLSALTSTIVTFGWDLFANGYASYSFGMLAALFIIRFISIGFFGGVLVNAITKLIEKSGVLAR</sequence>
<dbReference type="Pfam" id="PF09819">
    <property type="entry name" value="ABC_cobalt"/>
    <property type="match status" value="1"/>
</dbReference>
<keyword evidence="1" id="KW-0472">Membrane</keyword>
<keyword evidence="3" id="KW-1185">Reference proteome</keyword>
<feature type="transmembrane region" description="Helical" evidence="1">
    <location>
        <begin position="153"/>
        <end position="175"/>
    </location>
</feature>
<dbReference type="RefSeq" id="WP_133363495.1">
    <property type="nucleotide sequence ID" value="NZ_CP037940.1"/>
</dbReference>
<dbReference type="InterPro" id="IPR017195">
    <property type="entry name" value="ABC_thiamin-permease_prd"/>
</dbReference>